<feature type="domain" description="Fibrinogen alpha/beta/gamma chain coiled coil" evidence="13">
    <location>
        <begin position="48"/>
        <end position="192"/>
    </location>
</feature>
<keyword evidence="14" id="KW-1185">Reference proteome</keyword>
<dbReference type="SUPFAM" id="SSF58010">
    <property type="entry name" value="Fibrinogen coiled-coil and central regions"/>
    <property type="match status" value="1"/>
</dbReference>
<dbReference type="KEGG" id="umr:103658035"/>
<dbReference type="GO" id="GO:0005201">
    <property type="term" value="F:extracellular matrix structural constituent"/>
    <property type="evidence" value="ECO:0007669"/>
    <property type="project" value="TreeGrafter"/>
</dbReference>
<feature type="compositionally biased region" description="Low complexity" evidence="11">
    <location>
        <begin position="285"/>
        <end position="317"/>
    </location>
</feature>
<feature type="compositionally biased region" description="Low complexity" evidence="11">
    <location>
        <begin position="576"/>
        <end position="589"/>
    </location>
</feature>
<comment type="subunit">
    <text evidence="9">Heterohexamer; disulfide linked. Contains 2 sets of 3 non-identical chains (alpha, beta and gamma). The 2 heterotrimers are in head to head conformation with the N-termini in a small central domain.</text>
</comment>
<gene>
    <name evidence="15" type="primary">FGA</name>
</gene>
<dbReference type="InterPro" id="IPR021996">
    <property type="entry name" value="Fibrinogen_aC"/>
</dbReference>
<organism evidence="14 15">
    <name type="scientific">Ursus maritimus</name>
    <name type="common">Polar bear</name>
    <name type="synonym">Thalarctos maritimus</name>
    <dbReference type="NCBI Taxonomy" id="29073"/>
    <lineage>
        <taxon>Eukaryota</taxon>
        <taxon>Metazoa</taxon>
        <taxon>Chordata</taxon>
        <taxon>Craniata</taxon>
        <taxon>Vertebrata</taxon>
        <taxon>Euteleostomi</taxon>
        <taxon>Mammalia</taxon>
        <taxon>Eutheria</taxon>
        <taxon>Laurasiatheria</taxon>
        <taxon>Carnivora</taxon>
        <taxon>Caniformia</taxon>
        <taxon>Ursidae</taxon>
        <taxon>Ursus</taxon>
    </lineage>
</organism>
<dbReference type="SMART" id="SM01212">
    <property type="entry name" value="Fib_alpha"/>
    <property type="match status" value="1"/>
</dbReference>
<dbReference type="OrthoDB" id="9945370at2759"/>
<dbReference type="RefSeq" id="XP_008683726.2">
    <property type="nucleotide sequence ID" value="XM_008685504.2"/>
</dbReference>
<dbReference type="FunFam" id="1.20.5.50:FF:000006">
    <property type="entry name" value="Fibrinogen alpha chain"/>
    <property type="match status" value="1"/>
</dbReference>
<evidence type="ECO:0000313" key="15">
    <source>
        <dbReference type="RefSeq" id="XP_008683726.2"/>
    </source>
</evidence>
<evidence type="ECO:0000256" key="5">
    <source>
        <dbReference type="ARBA" id="ARBA00022729"/>
    </source>
</evidence>
<protein>
    <recommendedName>
        <fullName evidence="2">Fibrinogen alpha chain</fullName>
    </recommendedName>
</protein>
<evidence type="ECO:0000256" key="6">
    <source>
        <dbReference type="ARBA" id="ARBA00023054"/>
    </source>
</evidence>
<dbReference type="STRING" id="29073.ENSUMAP00000022373"/>
<dbReference type="GO" id="GO:0034116">
    <property type="term" value="P:positive regulation of heterotypic cell-cell adhesion"/>
    <property type="evidence" value="ECO:0007669"/>
    <property type="project" value="TreeGrafter"/>
</dbReference>
<evidence type="ECO:0000256" key="1">
    <source>
        <dbReference type="ARBA" id="ARBA00004613"/>
    </source>
</evidence>
<comment type="subcellular location">
    <subcellularLocation>
        <location evidence="1">Secreted</location>
    </subcellularLocation>
</comment>
<dbReference type="CTD" id="2243"/>
<keyword evidence="3" id="KW-0964">Secreted</keyword>
<dbReference type="GO" id="GO:0070527">
    <property type="term" value="P:platelet aggregation"/>
    <property type="evidence" value="ECO:0007669"/>
    <property type="project" value="TreeGrafter"/>
</dbReference>
<accession>A0A384BMC1</accession>
<comment type="function">
    <text evidence="10">Cleaved by the protease thrombin to yield monomers which, together with fibrinogen beta (FGB) and fibrinogen gamma (FGG), polymerize to form an insoluble fibrin matrix. Fibrin has a major function in hemostasis as one of the primary components of blood clots. In addition, functions during the early stages of wound repair to stabilize the lesion and guide cell migration during re-epithelialization. Was originally thought to be essential for platelet aggregation, based on in vitro studies using anticoagulated blood. However, subsequent studies have shown that it is not absolutely required for thrombus formation in vivo. Enhances expression of SELP in activated platelets via an ITGB3-dependent pathway. Maternal fibrinogen is essential for successful pregnancy. Fibrin deposition is also associated with infection, where it protects against IFNG-mediated hemorrhage. May also facilitate the immune response via both innate and T-cell mediated pathways.</text>
</comment>
<evidence type="ECO:0000313" key="14">
    <source>
        <dbReference type="Proteomes" id="UP000261680"/>
    </source>
</evidence>
<dbReference type="InterPro" id="IPR037579">
    <property type="entry name" value="FIB_ANG-like"/>
</dbReference>
<proteinExistence type="predicted"/>
<evidence type="ECO:0000259" key="13">
    <source>
        <dbReference type="SMART" id="SM01212"/>
    </source>
</evidence>
<dbReference type="PANTHER" id="PTHR47221:SF3">
    <property type="entry name" value="FIBRINOGEN ALPHA CHAIN"/>
    <property type="match status" value="1"/>
</dbReference>
<feature type="chain" id="PRO_5035468562" description="Fibrinogen alpha chain" evidence="12">
    <location>
        <begin position="20"/>
        <end position="648"/>
    </location>
</feature>
<evidence type="ECO:0000256" key="8">
    <source>
        <dbReference type="ARBA" id="ARBA00023157"/>
    </source>
</evidence>
<dbReference type="GO" id="GO:0072377">
    <property type="term" value="P:blood coagulation, common pathway"/>
    <property type="evidence" value="ECO:0007669"/>
    <property type="project" value="TreeGrafter"/>
</dbReference>
<dbReference type="GO" id="GO:0005577">
    <property type="term" value="C:fibrinogen complex"/>
    <property type="evidence" value="ECO:0007669"/>
    <property type="project" value="InterPro"/>
</dbReference>
<evidence type="ECO:0000256" key="3">
    <source>
        <dbReference type="ARBA" id="ARBA00022525"/>
    </source>
</evidence>
<dbReference type="Pfam" id="PF08702">
    <property type="entry name" value="Fib_alpha"/>
    <property type="match status" value="1"/>
</dbReference>
<reference evidence="15" key="1">
    <citation type="submission" date="2025-08" db="UniProtKB">
        <authorList>
            <consortium name="RefSeq"/>
        </authorList>
    </citation>
    <scope>IDENTIFICATION</scope>
    <source>
        <tissue evidence="15">Whole blood</tissue>
    </source>
</reference>
<dbReference type="Proteomes" id="UP000261680">
    <property type="component" value="Unplaced"/>
</dbReference>
<feature type="compositionally biased region" description="Basic residues" evidence="11">
    <location>
        <begin position="624"/>
        <end position="634"/>
    </location>
</feature>
<evidence type="ECO:0000256" key="4">
    <source>
        <dbReference type="ARBA" id="ARBA00022696"/>
    </source>
</evidence>
<dbReference type="AlphaFoldDB" id="A0A384BMC1"/>
<dbReference type="GeneID" id="103658035"/>
<evidence type="ECO:0000256" key="2">
    <source>
        <dbReference type="ARBA" id="ARBA00017850"/>
    </source>
</evidence>
<feature type="compositionally biased region" description="Low complexity" evidence="11">
    <location>
        <begin position="323"/>
        <end position="361"/>
    </location>
</feature>
<keyword evidence="6" id="KW-0175">Coiled coil</keyword>
<evidence type="ECO:0000256" key="7">
    <source>
        <dbReference type="ARBA" id="ARBA00023084"/>
    </source>
</evidence>
<dbReference type="GO" id="GO:0005102">
    <property type="term" value="F:signaling receptor binding"/>
    <property type="evidence" value="ECO:0007669"/>
    <property type="project" value="InterPro"/>
</dbReference>
<evidence type="ECO:0000256" key="12">
    <source>
        <dbReference type="SAM" id="SignalP"/>
    </source>
</evidence>
<keyword evidence="7" id="KW-0094">Blood coagulation</keyword>
<feature type="signal peptide" evidence="12">
    <location>
        <begin position="1"/>
        <end position="19"/>
    </location>
</feature>
<dbReference type="GO" id="GO:0042730">
    <property type="term" value="P:fibrinolysis"/>
    <property type="evidence" value="ECO:0007669"/>
    <property type="project" value="TreeGrafter"/>
</dbReference>
<evidence type="ECO:0000256" key="9">
    <source>
        <dbReference type="ARBA" id="ARBA00025974"/>
    </source>
</evidence>
<feature type="region of interest" description="Disordered" evidence="11">
    <location>
        <begin position="263"/>
        <end position="440"/>
    </location>
</feature>
<evidence type="ECO:0000256" key="11">
    <source>
        <dbReference type="SAM" id="MobiDB-lite"/>
    </source>
</evidence>
<dbReference type="GO" id="GO:0051258">
    <property type="term" value="P:protein polymerization"/>
    <property type="evidence" value="ECO:0007669"/>
    <property type="project" value="InterPro"/>
</dbReference>
<dbReference type="SMR" id="A0A384BMC1"/>
<keyword evidence="5 12" id="KW-0732">Signal</keyword>
<sequence>MFSVKIFCLVLSVVGTVWTIDGKEGEFIAEGGGVRGPRIVERQQSACKETDWPFCADEDWNYKCPSGCRMKGLIDEVNQDFTNRINKLKNSLFEYQKNNKDSNSLTGNIMEIVRGDFANANNNDNTYSQVSEDLRSKIEILRRKVIEQVQQIRLLQKNVRDQLVDMKRLEVDIDIKIRSCQGSCSRALERRTDLKYYEDQQKQLEQVIAKDLLPPKDRQYLPQLTMTTAPNVLPGDFKSQLQKAPPGWQALLEMQQMKIMLEGSGRDGNTRGDTVSRGTGSGPESPRNPGSSTPGSSGPWNPDSSGPGSSGPWNPGSTGTGSSGSWSSGSTRPGSTEPGSEGTWSSGSTGTGSTSTWSSGSTGTGSTGTWSSGSTGSGSTGTWSSGSTGTGSAGTWNPESSESGSFRPDSLGHGNRPTNPEWGKFEEVSGSVTPGTKKEYHTSKLVTSKGDKELLIGNEKVSSGSTTTTRRSCSKTITKTIIGPDGRKEVTKEVVNSEDGSDCGDLPHTFGGSLDDIRSRHPDLESFFGTASTGNIFPGGLSPSHREFESRTHALGSESDIFTHLRVPELSSGGKTSTHSKQFSSSSTTYNRGDSTFESKGYKAAGEAGTEVEHETLKGGYTTKRGHAKVRSARGIHTSPLGKTSLTP</sequence>
<dbReference type="Pfam" id="PF12160">
    <property type="entry name" value="Fibrinogen_aC"/>
    <property type="match status" value="1"/>
</dbReference>
<keyword evidence="8" id="KW-1015">Disulfide bond</keyword>
<dbReference type="PANTHER" id="PTHR47221">
    <property type="entry name" value="FIBRINOGEN ALPHA CHAIN"/>
    <property type="match status" value="1"/>
</dbReference>
<dbReference type="InterPro" id="IPR012290">
    <property type="entry name" value="Fibrinogen_a/b/g_coil_dom"/>
</dbReference>
<dbReference type="GO" id="GO:0030674">
    <property type="term" value="F:protein-macromolecule adaptor activity"/>
    <property type="evidence" value="ECO:0007669"/>
    <property type="project" value="TreeGrafter"/>
</dbReference>
<name>A0A384BMC1_URSMA</name>
<evidence type="ECO:0000256" key="10">
    <source>
        <dbReference type="ARBA" id="ARBA00054782"/>
    </source>
</evidence>
<keyword evidence="4" id="KW-0356">Hemostasis</keyword>
<feature type="region of interest" description="Disordered" evidence="11">
    <location>
        <begin position="535"/>
        <end position="648"/>
    </location>
</feature>
<dbReference type="Gene3D" id="1.20.5.50">
    <property type="match status" value="1"/>
</dbReference>